<dbReference type="SMART" id="SM00345">
    <property type="entry name" value="HTH_GNTR"/>
    <property type="match status" value="1"/>
</dbReference>
<organism evidence="5 6">
    <name type="scientific">Leucobacter luti</name>
    <dbReference type="NCBI Taxonomy" id="340320"/>
    <lineage>
        <taxon>Bacteria</taxon>
        <taxon>Bacillati</taxon>
        <taxon>Actinomycetota</taxon>
        <taxon>Actinomycetes</taxon>
        <taxon>Micrococcales</taxon>
        <taxon>Microbacteriaceae</taxon>
        <taxon>Leucobacter</taxon>
    </lineage>
</organism>
<evidence type="ECO:0000256" key="2">
    <source>
        <dbReference type="ARBA" id="ARBA00023125"/>
    </source>
</evidence>
<dbReference type="InterPro" id="IPR000524">
    <property type="entry name" value="Tscrpt_reg_HTH_GntR"/>
</dbReference>
<evidence type="ECO:0000259" key="4">
    <source>
        <dbReference type="PROSITE" id="PS50949"/>
    </source>
</evidence>
<feature type="domain" description="HTH gntR-type" evidence="4">
    <location>
        <begin position="13"/>
        <end position="80"/>
    </location>
</feature>
<dbReference type="PANTHER" id="PTHR43537">
    <property type="entry name" value="TRANSCRIPTIONAL REGULATOR, GNTR FAMILY"/>
    <property type="match status" value="1"/>
</dbReference>
<dbReference type="SUPFAM" id="SSF46785">
    <property type="entry name" value="Winged helix' DNA-binding domain"/>
    <property type="match status" value="1"/>
</dbReference>
<dbReference type="CDD" id="cd07377">
    <property type="entry name" value="WHTH_GntR"/>
    <property type="match status" value="1"/>
</dbReference>
<dbReference type="GO" id="GO:0003677">
    <property type="term" value="F:DNA binding"/>
    <property type="evidence" value="ECO:0007669"/>
    <property type="project" value="UniProtKB-KW"/>
</dbReference>
<dbReference type="EMBL" id="SNYA01000001">
    <property type="protein sequence ID" value="TDP95342.1"/>
    <property type="molecule type" value="Genomic_DNA"/>
</dbReference>
<dbReference type="PANTHER" id="PTHR43537:SF50">
    <property type="entry name" value="TRANSCRIPTIONAL REGULATORY PROTEIN"/>
    <property type="match status" value="1"/>
</dbReference>
<evidence type="ECO:0000313" key="5">
    <source>
        <dbReference type="EMBL" id="TDP95342.1"/>
    </source>
</evidence>
<proteinExistence type="predicted"/>
<keyword evidence="1" id="KW-0805">Transcription regulation</keyword>
<dbReference type="RefSeq" id="WP_133615350.1">
    <property type="nucleotide sequence ID" value="NZ_CP080492.1"/>
</dbReference>
<dbReference type="Proteomes" id="UP000295601">
    <property type="component" value="Unassembled WGS sequence"/>
</dbReference>
<dbReference type="OrthoDB" id="8680240at2"/>
<dbReference type="Gene3D" id="1.10.10.10">
    <property type="entry name" value="Winged helix-like DNA-binding domain superfamily/Winged helix DNA-binding domain"/>
    <property type="match status" value="1"/>
</dbReference>
<name>A0A4R6S6B3_9MICO</name>
<evidence type="ECO:0000256" key="3">
    <source>
        <dbReference type="ARBA" id="ARBA00023163"/>
    </source>
</evidence>
<evidence type="ECO:0000256" key="1">
    <source>
        <dbReference type="ARBA" id="ARBA00023015"/>
    </source>
</evidence>
<sequence>MPVPTTPSKESRKTLREVAEEKIRAAIFDGTLEPGEALNDAALQGWLGVSRTPIREALNDLARVGLVEMVPQRYTRVARPRPEDRTAILQTLGALMGGVVRITVPDLTAPQRETILAALDNLMPLVQAQDALTHGQRGWELVDLFIDFCPNHILVRATRETIDSLAFQLAATRTDSSTDWESLREGYPELRAAVAHDDAVAAELAIEHVFRLSAPTR</sequence>
<reference evidence="5 6" key="1">
    <citation type="submission" date="2019-03" db="EMBL/GenBank/DDBJ databases">
        <title>Genomic analyses of the natural microbiome of Caenorhabditis elegans.</title>
        <authorList>
            <person name="Samuel B."/>
        </authorList>
    </citation>
    <scope>NUCLEOTIDE SEQUENCE [LARGE SCALE GENOMIC DNA]</scope>
    <source>
        <strain evidence="5 6">JUb18</strain>
    </source>
</reference>
<comment type="caution">
    <text evidence="5">The sequence shown here is derived from an EMBL/GenBank/DDBJ whole genome shotgun (WGS) entry which is preliminary data.</text>
</comment>
<dbReference type="AlphaFoldDB" id="A0A4R6S6B3"/>
<dbReference type="Pfam" id="PF00392">
    <property type="entry name" value="GntR"/>
    <property type="match status" value="1"/>
</dbReference>
<accession>A0A4R6S6B3</accession>
<dbReference type="InterPro" id="IPR036388">
    <property type="entry name" value="WH-like_DNA-bd_sf"/>
</dbReference>
<dbReference type="PROSITE" id="PS50949">
    <property type="entry name" value="HTH_GNTR"/>
    <property type="match status" value="1"/>
</dbReference>
<gene>
    <name evidence="5" type="ORF">EDF62_0019</name>
</gene>
<protein>
    <submittedName>
        <fullName evidence="5">DNA-binding GntR family transcriptional regulator</fullName>
    </submittedName>
</protein>
<dbReference type="GO" id="GO:0003700">
    <property type="term" value="F:DNA-binding transcription factor activity"/>
    <property type="evidence" value="ECO:0007669"/>
    <property type="project" value="InterPro"/>
</dbReference>
<evidence type="ECO:0000313" key="6">
    <source>
        <dbReference type="Proteomes" id="UP000295601"/>
    </source>
</evidence>
<keyword evidence="3" id="KW-0804">Transcription</keyword>
<dbReference type="InterPro" id="IPR036390">
    <property type="entry name" value="WH_DNA-bd_sf"/>
</dbReference>
<dbReference type="InterPro" id="IPR008920">
    <property type="entry name" value="TF_FadR/GntR_C"/>
</dbReference>
<dbReference type="Gene3D" id="1.20.120.530">
    <property type="entry name" value="GntR ligand-binding domain-like"/>
    <property type="match status" value="1"/>
</dbReference>
<keyword evidence="2 5" id="KW-0238">DNA-binding</keyword>
<keyword evidence="6" id="KW-1185">Reference proteome</keyword>